<evidence type="ECO:0000256" key="5">
    <source>
        <dbReference type="ARBA" id="ARBA00022801"/>
    </source>
</evidence>
<dbReference type="PANTHER" id="PTHR11802:SF472">
    <property type="entry name" value="SERINE CARBOXYPEPTIDASE CPVL-RELATED"/>
    <property type="match status" value="1"/>
</dbReference>
<sequence length="251" mass="28510">MLGLLWENGPIRVTETATGDKITYKRWEKSWAESFAMLYIDNPVGTGYSYLDSGHRGWKTTNHGYTEDLFSFISQRKWMIPDYLNTQLHIGGQSYAGKYVLSTNRSAIPLAGIYLGGPFFDPYSHSTNGSRRYNREPFKEYGSDFLVRTKLQLAEIMDNCQVLIYSEDVDGIVTAVNIEEVILSTPFLLQGLYNASDRQTWQNGSIIVGYYIHVGGFCRVIVRNAGHQAPHDQPDITKTIMLDFVRHGCIQ</sequence>
<dbReference type="Pfam" id="PF00450">
    <property type="entry name" value="Peptidase_S10"/>
    <property type="match status" value="2"/>
</dbReference>
<reference evidence="7" key="1">
    <citation type="submission" date="2021-04" db="EMBL/GenBank/DDBJ databases">
        <authorList>
            <consortium name="Molecular Ecology Group"/>
        </authorList>
    </citation>
    <scope>NUCLEOTIDE SEQUENCE</scope>
</reference>
<dbReference type="InterPro" id="IPR029058">
    <property type="entry name" value="AB_hydrolase_fold"/>
</dbReference>
<evidence type="ECO:0000256" key="2">
    <source>
        <dbReference type="ARBA" id="ARBA00022645"/>
    </source>
</evidence>
<gene>
    <name evidence="7" type="ORF">CUNI_LOCUS15590</name>
</gene>
<keyword evidence="8" id="KW-1185">Reference proteome</keyword>
<evidence type="ECO:0000313" key="7">
    <source>
        <dbReference type="EMBL" id="CAG5130032.1"/>
    </source>
</evidence>
<keyword evidence="3" id="KW-0645">Protease</keyword>
<evidence type="ECO:0000256" key="1">
    <source>
        <dbReference type="ARBA" id="ARBA00009431"/>
    </source>
</evidence>
<keyword evidence="2" id="KW-0121">Carboxypeptidase</keyword>
<organism evidence="7 8">
    <name type="scientific">Candidula unifasciata</name>
    <dbReference type="NCBI Taxonomy" id="100452"/>
    <lineage>
        <taxon>Eukaryota</taxon>
        <taxon>Metazoa</taxon>
        <taxon>Spiralia</taxon>
        <taxon>Lophotrochozoa</taxon>
        <taxon>Mollusca</taxon>
        <taxon>Gastropoda</taxon>
        <taxon>Heterobranchia</taxon>
        <taxon>Euthyneura</taxon>
        <taxon>Panpulmonata</taxon>
        <taxon>Eupulmonata</taxon>
        <taxon>Stylommatophora</taxon>
        <taxon>Helicina</taxon>
        <taxon>Helicoidea</taxon>
        <taxon>Geomitridae</taxon>
        <taxon>Candidula</taxon>
    </lineage>
</organism>
<dbReference type="PROSITE" id="PS00560">
    <property type="entry name" value="CARBOXYPEPT_SER_HIS"/>
    <property type="match status" value="1"/>
</dbReference>
<comment type="caution">
    <text evidence="7">The sequence shown here is derived from an EMBL/GenBank/DDBJ whole genome shotgun (WGS) entry which is preliminary data.</text>
</comment>
<dbReference type="Gene3D" id="3.40.50.1820">
    <property type="entry name" value="alpha/beta hydrolase"/>
    <property type="match status" value="2"/>
</dbReference>
<keyword evidence="4" id="KW-0732">Signal</keyword>
<dbReference type="GO" id="GO:0004185">
    <property type="term" value="F:serine-type carboxypeptidase activity"/>
    <property type="evidence" value="ECO:0007669"/>
    <property type="project" value="InterPro"/>
</dbReference>
<dbReference type="PRINTS" id="PR00724">
    <property type="entry name" value="CRBOXYPTASEC"/>
</dbReference>
<dbReference type="GO" id="GO:0006508">
    <property type="term" value="P:proteolysis"/>
    <property type="evidence" value="ECO:0007669"/>
    <property type="project" value="UniProtKB-KW"/>
</dbReference>
<evidence type="ECO:0000256" key="6">
    <source>
        <dbReference type="ARBA" id="ARBA00023180"/>
    </source>
</evidence>
<protein>
    <recommendedName>
        <fullName evidence="9">Serine carboxypeptidase</fullName>
    </recommendedName>
</protein>
<dbReference type="OrthoDB" id="443318at2759"/>
<evidence type="ECO:0000256" key="4">
    <source>
        <dbReference type="ARBA" id="ARBA00022729"/>
    </source>
</evidence>
<evidence type="ECO:0000256" key="3">
    <source>
        <dbReference type="ARBA" id="ARBA00022670"/>
    </source>
</evidence>
<dbReference type="Proteomes" id="UP000678393">
    <property type="component" value="Unassembled WGS sequence"/>
</dbReference>
<dbReference type="SUPFAM" id="SSF53474">
    <property type="entry name" value="alpha/beta-Hydrolases"/>
    <property type="match status" value="1"/>
</dbReference>
<dbReference type="AlphaFoldDB" id="A0A8S3ZRC5"/>
<dbReference type="EMBL" id="CAJHNH020003812">
    <property type="protein sequence ID" value="CAG5130032.1"/>
    <property type="molecule type" value="Genomic_DNA"/>
</dbReference>
<evidence type="ECO:0000313" key="8">
    <source>
        <dbReference type="Proteomes" id="UP000678393"/>
    </source>
</evidence>
<comment type="similarity">
    <text evidence="1">Belongs to the peptidase S10 family.</text>
</comment>
<evidence type="ECO:0008006" key="9">
    <source>
        <dbReference type="Google" id="ProtNLM"/>
    </source>
</evidence>
<dbReference type="InterPro" id="IPR033124">
    <property type="entry name" value="Ser_caboxypep_his_AS"/>
</dbReference>
<keyword evidence="5" id="KW-0378">Hydrolase</keyword>
<proteinExistence type="inferred from homology"/>
<dbReference type="InterPro" id="IPR001563">
    <property type="entry name" value="Peptidase_S10"/>
</dbReference>
<accession>A0A8S3ZRC5</accession>
<dbReference type="PANTHER" id="PTHR11802">
    <property type="entry name" value="SERINE PROTEASE FAMILY S10 SERINE CARBOXYPEPTIDASE"/>
    <property type="match status" value="1"/>
</dbReference>
<keyword evidence="6" id="KW-0325">Glycoprotein</keyword>
<name>A0A8S3ZRC5_9EUPU</name>